<dbReference type="InterPro" id="IPR013112">
    <property type="entry name" value="FAD-bd_8"/>
</dbReference>
<evidence type="ECO:0000256" key="8">
    <source>
        <dbReference type="ARBA" id="ARBA00023014"/>
    </source>
</evidence>
<dbReference type="AlphaFoldDB" id="A0A955RRG6"/>
<dbReference type="InterPro" id="IPR017938">
    <property type="entry name" value="Riboflavin_synthase-like_b-brl"/>
</dbReference>
<comment type="cofactor">
    <cofactor evidence="1">
        <name>FAD</name>
        <dbReference type="ChEBI" id="CHEBI:57692"/>
    </cofactor>
</comment>
<organism evidence="10 11">
    <name type="scientific">candidate division WWE3 bacterium</name>
    <dbReference type="NCBI Taxonomy" id="2053526"/>
    <lineage>
        <taxon>Bacteria</taxon>
        <taxon>Katanobacteria</taxon>
    </lineage>
</organism>
<evidence type="ECO:0000256" key="4">
    <source>
        <dbReference type="ARBA" id="ARBA00022723"/>
    </source>
</evidence>
<dbReference type="GO" id="GO:0051537">
    <property type="term" value="F:2 iron, 2 sulfur cluster binding"/>
    <property type="evidence" value="ECO:0007669"/>
    <property type="project" value="UniProtKB-KW"/>
</dbReference>
<dbReference type="Pfam" id="PF00175">
    <property type="entry name" value="NAD_binding_1"/>
    <property type="match status" value="1"/>
</dbReference>
<gene>
    <name evidence="10" type="ORF">KC614_05035</name>
</gene>
<keyword evidence="2" id="KW-0285">Flavoprotein</keyword>
<dbReference type="InterPro" id="IPR039261">
    <property type="entry name" value="FNR_nucleotide-bd"/>
</dbReference>
<dbReference type="CDD" id="cd06196">
    <property type="entry name" value="FNR_like_1"/>
    <property type="match status" value="1"/>
</dbReference>
<evidence type="ECO:0000256" key="3">
    <source>
        <dbReference type="ARBA" id="ARBA00022714"/>
    </source>
</evidence>
<proteinExistence type="predicted"/>
<sequence length="227" mass="25509">MPYTVEILQVQQVTHDVKRFVVTKPDGYSFTSGQAADVSIRQPGWEDNLHAFTFTSLNEDEVLEFVIKGYLVADYPKHQGVTEKIHSLVVGDELLISDPWGTITYKGKGVFIAGGAGITPFISIFRDLHKKGGLSGNTLVFSNKTEADVILEQELIAMFDPEHLIFTLTRQRLAGYEYGRVDGKFLQDRGIDFSQYFYLCGPRPMVNDLRAVLSEFGANVENMVFEE</sequence>
<dbReference type="PANTHER" id="PTHR47354:SF8">
    <property type="entry name" value="1,2-PHENYLACETYL-COA EPOXIDASE, SUBUNIT E"/>
    <property type="match status" value="1"/>
</dbReference>
<dbReference type="GO" id="GO:0046872">
    <property type="term" value="F:metal ion binding"/>
    <property type="evidence" value="ECO:0007669"/>
    <property type="project" value="UniProtKB-KW"/>
</dbReference>
<dbReference type="GO" id="GO:0016491">
    <property type="term" value="F:oxidoreductase activity"/>
    <property type="evidence" value="ECO:0007669"/>
    <property type="project" value="UniProtKB-KW"/>
</dbReference>
<protein>
    <submittedName>
        <fullName evidence="10">Flavodoxin reductase</fullName>
    </submittedName>
</protein>
<evidence type="ECO:0000256" key="6">
    <source>
        <dbReference type="ARBA" id="ARBA00023002"/>
    </source>
</evidence>
<dbReference type="Proteomes" id="UP000751518">
    <property type="component" value="Unassembled WGS sequence"/>
</dbReference>
<dbReference type="EMBL" id="JAGQKZ010000071">
    <property type="protein sequence ID" value="MCA9392529.1"/>
    <property type="molecule type" value="Genomic_DNA"/>
</dbReference>
<name>A0A955RRG6_UNCKA</name>
<evidence type="ECO:0000256" key="7">
    <source>
        <dbReference type="ARBA" id="ARBA00023004"/>
    </source>
</evidence>
<dbReference type="SUPFAM" id="SSF63380">
    <property type="entry name" value="Riboflavin synthase domain-like"/>
    <property type="match status" value="1"/>
</dbReference>
<reference evidence="10" key="1">
    <citation type="submission" date="2020-04" db="EMBL/GenBank/DDBJ databases">
        <authorList>
            <person name="Zhang T."/>
        </authorList>
    </citation>
    <scope>NUCLEOTIDE SEQUENCE</scope>
    <source>
        <strain evidence="10">HKST-UBA03</strain>
    </source>
</reference>
<dbReference type="SUPFAM" id="SSF52343">
    <property type="entry name" value="Ferredoxin reductase-like, C-terminal NADP-linked domain"/>
    <property type="match status" value="1"/>
</dbReference>
<dbReference type="Gene3D" id="2.40.30.10">
    <property type="entry name" value="Translation factors"/>
    <property type="match status" value="1"/>
</dbReference>
<evidence type="ECO:0000313" key="10">
    <source>
        <dbReference type="EMBL" id="MCA9392529.1"/>
    </source>
</evidence>
<feature type="domain" description="FAD-binding FR-type" evidence="9">
    <location>
        <begin position="1"/>
        <end position="106"/>
    </location>
</feature>
<keyword evidence="7" id="KW-0408">Iron</keyword>
<dbReference type="Pfam" id="PF08022">
    <property type="entry name" value="FAD_binding_8"/>
    <property type="match status" value="1"/>
</dbReference>
<dbReference type="Gene3D" id="3.40.50.80">
    <property type="entry name" value="Nucleotide-binding domain of ferredoxin-NADP reductase (FNR) module"/>
    <property type="match status" value="1"/>
</dbReference>
<dbReference type="PROSITE" id="PS51384">
    <property type="entry name" value="FAD_FR"/>
    <property type="match status" value="1"/>
</dbReference>
<dbReference type="PRINTS" id="PR00410">
    <property type="entry name" value="PHEHYDRXLASE"/>
</dbReference>
<dbReference type="InterPro" id="IPR050415">
    <property type="entry name" value="MRET"/>
</dbReference>
<evidence type="ECO:0000313" key="11">
    <source>
        <dbReference type="Proteomes" id="UP000751518"/>
    </source>
</evidence>
<keyword evidence="5" id="KW-0274">FAD</keyword>
<dbReference type="InterPro" id="IPR001433">
    <property type="entry name" value="OxRdtase_FAD/NAD-bd"/>
</dbReference>
<keyword evidence="4" id="KW-0479">Metal-binding</keyword>
<evidence type="ECO:0000256" key="5">
    <source>
        <dbReference type="ARBA" id="ARBA00022827"/>
    </source>
</evidence>
<accession>A0A955RRG6</accession>
<dbReference type="InterPro" id="IPR017927">
    <property type="entry name" value="FAD-bd_FR_type"/>
</dbReference>
<keyword evidence="8" id="KW-0411">Iron-sulfur</keyword>
<comment type="caution">
    <text evidence="10">The sequence shown here is derived from an EMBL/GenBank/DDBJ whole genome shotgun (WGS) entry which is preliminary data.</text>
</comment>
<evidence type="ECO:0000256" key="2">
    <source>
        <dbReference type="ARBA" id="ARBA00022630"/>
    </source>
</evidence>
<evidence type="ECO:0000259" key="9">
    <source>
        <dbReference type="PROSITE" id="PS51384"/>
    </source>
</evidence>
<keyword evidence="6" id="KW-0560">Oxidoreductase</keyword>
<reference evidence="10" key="2">
    <citation type="journal article" date="2021" name="Microbiome">
        <title>Successional dynamics and alternative stable states in a saline activated sludge microbial community over 9 years.</title>
        <authorList>
            <person name="Wang Y."/>
            <person name="Ye J."/>
            <person name="Ju F."/>
            <person name="Liu L."/>
            <person name="Boyd J.A."/>
            <person name="Deng Y."/>
            <person name="Parks D.H."/>
            <person name="Jiang X."/>
            <person name="Yin X."/>
            <person name="Woodcroft B.J."/>
            <person name="Tyson G.W."/>
            <person name="Hugenholtz P."/>
            <person name="Polz M.F."/>
            <person name="Zhang T."/>
        </authorList>
    </citation>
    <scope>NUCLEOTIDE SEQUENCE</scope>
    <source>
        <strain evidence="10">HKST-UBA03</strain>
    </source>
</reference>
<keyword evidence="3" id="KW-0001">2Fe-2S</keyword>
<dbReference type="GO" id="GO:0050660">
    <property type="term" value="F:flavin adenine dinucleotide binding"/>
    <property type="evidence" value="ECO:0007669"/>
    <property type="project" value="TreeGrafter"/>
</dbReference>
<dbReference type="PANTHER" id="PTHR47354">
    <property type="entry name" value="NADH OXIDOREDUCTASE HCR"/>
    <property type="match status" value="1"/>
</dbReference>
<evidence type="ECO:0000256" key="1">
    <source>
        <dbReference type="ARBA" id="ARBA00001974"/>
    </source>
</evidence>